<proteinExistence type="predicted"/>
<name>A0A132DUJ1_BURVI</name>
<dbReference type="EMBL" id="PVHK01000229">
    <property type="protein sequence ID" value="PRH38793.1"/>
    <property type="molecule type" value="Genomic_DNA"/>
</dbReference>
<accession>A0A132DUJ1</accession>
<dbReference type="EC" id="3.5.1.4" evidence="3"/>
<dbReference type="PANTHER" id="PTHR11895:SF176">
    <property type="entry name" value="AMIDASE AMID-RELATED"/>
    <property type="match status" value="1"/>
</dbReference>
<dbReference type="InterPro" id="IPR000120">
    <property type="entry name" value="Amidase"/>
</dbReference>
<evidence type="ECO:0000313" key="3">
    <source>
        <dbReference type="EMBL" id="PRH38793.1"/>
    </source>
</evidence>
<dbReference type="OMA" id="TLINMID"/>
<dbReference type="InterPro" id="IPR023631">
    <property type="entry name" value="Amidase_dom"/>
</dbReference>
<dbReference type="EMBL" id="JAUJRV010000006">
    <property type="protein sequence ID" value="MDN7795446.1"/>
    <property type="molecule type" value="Genomic_DNA"/>
</dbReference>
<evidence type="ECO:0000259" key="1">
    <source>
        <dbReference type="Pfam" id="PF01425"/>
    </source>
</evidence>
<dbReference type="InterPro" id="IPR036928">
    <property type="entry name" value="AS_sf"/>
</dbReference>
<reference evidence="2" key="2">
    <citation type="submission" date="2023-07" db="EMBL/GenBank/DDBJ databases">
        <title>A collection of bacterial strains from the Burkholderia cepacia Research Laboratory and Repository.</title>
        <authorList>
            <person name="Lipuma J."/>
            <person name="Spilker T."/>
            <person name="Caverly L."/>
        </authorList>
    </citation>
    <scope>NUCLEOTIDE SEQUENCE</scope>
    <source>
        <strain evidence="2">AU44268</strain>
    </source>
</reference>
<dbReference type="Gene3D" id="3.90.1300.10">
    <property type="entry name" value="Amidase signature (AS) domain"/>
    <property type="match status" value="1"/>
</dbReference>
<dbReference type="SUPFAM" id="SSF75304">
    <property type="entry name" value="Amidase signature (AS) enzymes"/>
    <property type="match status" value="1"/>
</dbReference>
<dbReference type="GO" id="GO:0004040">
    <property type="term" value="F:amidase activity"/>
    <property type="evidence" value="ECO:0007669"/>
    <property type="project" value="UniProtKB-EC"/>
</dbReference>
<dbReference type="PANTHER" id="PTHR11895">
    <property type="entry name" value="TRANSAMIDASE"/>
    <property type="match status" value="1"/>
</dbReference>
<dbReference type="AlphaFoldDB" id="A0A132DUJ1"/>
<evidence type="ECO:0000313" key="2">
    <source>
        <dbReference type="EMBL" id="MDN7795446.1"/>
    </source>
</evidence>
<dbReference type="PROSITE" id="PS00571">
    <property type="entry name" value="AMIDASES"/>
    <property type="match status" value="1"/>
</dbReference>
<gene>
    <name evidence="3" type="ORF">C6T65_30030</name>
    <name evidence="2" type="ORF">QZM33_10905</name>
</gene>
<dbReference type="InterPro" id="IPR020556">
    <property type="entry name" value="Amidase_CS"/>
</dbReference>
<feature type="domain" description="Amidase" evidence="1">
    <location>
        <begin position="46"/>
        <end position="444"/>
    </location>
</feature>
<protein>
    <submittedName>
        <fullName evidence="3">Amidase</fullName>
        <ecNumber evidence="3">3.5.1.4</ecNumber>
    </submittedName>
</protein>
<dbReference type="Proteomes" id="UP000237632">
    <property type="component" value="Unassembled WGS sequence"/>
</dbReference>
<dbReference type="Proteomes" id="UP001171620">
    <property type="component" value="Unassembled WGS sequence"/>
</dbReference>
<organism evidence="3 4">
    <name type="scientific">Burkholderia vietnamiensis</name>
    <dbReference type="NCBI Taxonomy" id="60552"/>
    <lineage>
        <taxon>Bacteria</taxon>
        <taxon>Pseudomonadati</taxon>
        <taxon>Pseudomonadota</taxon>
        <taxon>Betaproteobacteria</taxon>
        <taxon>Burkholderiales</taxon>
        <taxon>Burkholderiaceae</taxon>
        <taxon>Burkholderia</taxon>
        <taxon>Burkholderia cepacia complex</taxon>
    </lineage>
</organism>
<reference evidence="3 4" key="1">
    <citation type="submission" date="2018-03" db="EMBL/GenBank/DDBJ databases">
        <authorList>
            <person name="Nguyen K."/>
            <person name="Fouts D."/>
            <person name="Sutton G."/>
        </authorList>
    </citation>
    <scope>NUCLEOTIDE SEQUENCE [LARGE SCALE GENOMIC DNA]</scope>
    <source>
        <strain evidence="3 4">AU3578</strain>
    </source>
</reference>
<keyword evidence="3" id="KW-0378">Hydrolase</keyword>
<sequence>MTTFTPFPPLAQLADDLAAGRTTSRALVDIALERIADPSGQGAVVFTEVDADHARTAADAHDRLRAAGTVLSPLAGIPVSVKDLFDVAGQVTRAGSRVLDGAPPAQADAAAVARLRRAGAVLVGRTNMSEFAFSGLGLNPHFGTPRSPYRRDVPGDARIAGGSSSGAAASVADGMAAVALGTDTGGSIRIPAALCGLTGFKPTASRIPTGGAVPLSTTLDSFGPIGLTVACCALVDRVLAGLEPHVPAARPLEGVRLGVLTNYVTDGVDADVAAALDASLKHLEAAGAIVSDVRFPALDTLPDVNRFGFSPIEAYAWHRPLLAQHRDRYDPRVLARILKGEPASAADYLDLLAARAAMLDEAARTVWSRFDALVAPTVPIVPPRIADLEADDAAFAHTNALVLRNPAAFNFLDACALSLPCQPRGAAPVGLMLAAAPHRDDALLAIGQAVEAVLNTIR</sequence>
<comment type="caution">
    <text evidence="3">The sequence shown here is derived from an EMBL/GenBank/DDBJ whole genome shotgun (WGS) entry which is preliminary data.</text>
</comment>
<evidence type="ECO:0000313" key="4">
    <source>
        <dbReference type="Proteomes" id="UP000237632"/>
    </source>
</evidence>
<dbReference type="RefSeq" id="WP_011883775.1">
    <property type="nucleotide sequence ID" value="NZ_CADESV010000005.1"/>
</dbReference>
<dbReference type="Pfam" id="PF01425">
    <property type="entry name" value="Amidase"/>
    <property type="match status" value="1"/>
</dbReference>
<dbReference type="NCBIfam" id="NF005460">
    <property type="entry name" value="PRK07056.1"/>
    <property type="match status" value="1"/>
</dbReference>